<dbReference type="RefSeq" id="WP_015924532.1">
    <property type="nucleotide sequence ID" value="NC_011898.1"/>
</dbReference>
<keyword evidence="6 8" id="KW-0326">Glycosidase</keyword>
<dbReference type="InterPro" id="IPR023232">
    <property type="entry name" value="Glyco_hydro_2_AS"/>
</dbReference>
<evidence type="ECO:0000313" key="10">
    <source>
        <dbReference type="EMBL" id="ACL75375.1"/>
    </source>
</evidence>
<dbReference type="GO" id="GO:0004565">
    <property type="term" value="F:beta-galactosidase activity"/>
    <property type="evidence" value="ECO:0007669"/>
    <property type="project" value="UniProtKB-EC"/>
</dbReference>
<evidence type="ECO:0000259" key="9">
    <source>
        <dbReference type="SMART" id="SM01038"/>
    </source>
</evidence>
<evidence type="ECO:0000256" key="1">
    <source>
        <dbReference type="ARBA" id="ARBA00001412"/>
    </source>
</evidence>
<dbReference type="eggNOG" id="COG3250">
    <property type="taxonomic scope" value="Bacteria"/>
</dbReference>
<evidence type="ECO:0000256" key="5">
    <source>
        <dbReference type="ARBA" id="ARBA00022801"/>
    </source>
</evidence>
<dbReference type="InterPro" id="IPR008979">
    <property type="entry name" value="Galactose-bd-like_sf"/>
</dbReference>
<dbReference type="SUPFAM" id="SSF51445">
    <property type="entry name" value="(Trans)glycosidases"/>
    <property type="match status" value="1"/>
</dbReference>
<feature type="domain" description="Beta galactosidase small chain/" evidence="9">
    <location>
        <begin position="758"/>
        <end position="1029"/>
    </location>
</feature>
<comment type="catalytic activity">
    <reaction evidence="1 8">
        <text>Hydrolysis of terminal non-reducing beta-D-galactose residues in beta-D-galactosides.</text>
        <dbReference type="EC" id="3.2.1.23"/>
    </reaction>
</comment>
<dbReference type="InterPro" id="IPR023230">
    <property type="entry name" value="Glyco_hydro_2_CS"/>
</dbReference>
<evidence type="ECO:0000256" key="6">
    <source>
        <dbReference type="ARBA" id="ARBA00023295"/>
    </source>
</evidence>
<gene>
    <name evidence="10" type="ordered locus">Ccel_1013</name>
</gene>
<dbReference type="Proteomes" id="UP000001349">
    <property type="component" value="Chromosome"/>
</dbReference>
<dbReference type="SUPFAM" id="SSF49785">
    <property type="entry name" value="Galactose-binding domain-like"/>
    <property type="match status" value="1"/>
</dbReference>
<dbReference type="InterPro" id="IPR006103">
    <property type="entry name" value="Glyco_hydro_2_cat"/>
</dbReference>
<dbReference type="Pfam" id="PF02929">
    <property type="entry name" value="Bgal_small_N"/>
    <property type="match status" value="1"/>
</dbReference>
<protein>
    <recommendedName>
        <fullName evidence="4 8">Beta-galactosidase</fullName>
        <ecNumber evidence="3 8">3.2.1.23</ecNumber>
    </recommendedName>
    <alternativeName>
        <fullName evidence="7 8">Lactase</fullName>
    </alternativeName>
</protein>
<dbReference type="PROSITE" id="PS00608">
    <property type="entry name" value="GLYCOSYL_HYDROL_F2_2"/>
    <property type="match status" value="1"/>
</dbReference>
<accession>B8I9B5</accession>
<name>B8I9B5_RUMCH</name>
<dbReference type="Gene3D" id="2.70.98.10">
    <property type="match status" value="1"/>
</dbReference>
<dbReference type="OrthoDB" id="9762066at2"/>
<evidence type="ECO:0000256" key="2">
    <source>
        <dbReference type="ARBA" id="ARBA00007401"/>
    </source>
</evidence>
<dbReference type="InterPro" id="IPR017853">
    <property type="entry name" value="GH"/>
</dbReference>
<evidence type="ECO:0000313" key="11">
    <source>
        <dbReference type="Proteomes" id="UP000001349"/>
    </source>
</evidence>
<dbReference type="Gene3D" id="2.60.40.10">
    <property type="entry name" value="Immunoglobulins"/>
    <property type="match status" value="2"/>
</dbReference>
<dbReference type="Gene3D" id="3.20.20.80">
    <property type="entry name" value="Glycosidases"/>
    <property type="match status" value="1"/>
</dbReference>
<dbReference type="STRING" id="394503.Ccel_1013"/>
<dbReference type="PROSITE" id="PS00719">
    <property type="entry name" value="GLYCOSYL_HYDROL_F2_1"/>
    <property type="match status" value="1"/>
</dbReference>
<evidence type="ECO:0000256" key="7">
    <source>
        <dbReference type="ARBA" id="ARBA00032230"/>
    </source>
</evidence>
<dbReference type="InterPro" id="IPR011013">
    <property type="entry name" value="Gal_mutarotase_sf_dom"/>
</dbReference>
<dbReference type="Gene3D" id="2.60.120.260">
    <property type="entry name" value="Galactose-binding domain-like"/>
    <property type="match status" value="1"/>
</dbReference>
<dbReference type="AlphaFoldDB" id="B8I9B5"/>
<dbReference type="GO" id="GO:0009341">
    <property type="term" value="C:beta-galactosidase complex"/>
    <property type="evidence" value="ECO:0007669"/>
    <property type="project" value="InterPro"/>
</dbReference>
<dbReference type="GO" id="GO:0005990">
    <property type="term" value="P:lactose catabolic process"/>
    <property type="evidence" value="ECO:0007669"/>
    <property type="project" value="TreeGrafter"/>
</dbReference>
<dbReference type="CAZy" id="GH2">
    <property type="family name" value="Glycoside Hydrolase Family 2"/>
</dbReference>
<dbReference type="InterPro" id="IPR036156">
    <property type="entry name" value="Beta-gal/glucu_dom_sf"/>
</dbReference>
<dbReference type="HOGENOM" id="CLU_002346_0_2_9"/>
<dbReference type="SUPFAM" id="SSF49303">
    <property type="entry name" value="beta-Galactosidase/glucuronidase domain"/>
    <property type="match status" value="2"/>
</dbReference>
<evidence type="ECO:0000256" key="3">
    <source>
        <dbReference type="ARBA" id="ARBA00012756"/>
    </source>
</evidence>
<dbReference type="SMART" id="SM01038">
    <property type="entry name" value="Bgal_small_N"/>
    <property type="match status" value="1"/>
</dbReference>
<dbReference type="Pfam" id="PF00703">
    <property type="entry name" value="Glyco_hydro_2"/>
    <property type="match status" value="1"/>
</dbReference>
<keyword evidence="11" id="KW-1185">Reference proteome</keyword>
<dbReference type="InterPro" id="IPR050347">
    <property type="entry name" value="Bact_Beta-galactosidase"/>
</dbReference>
<dbReference type="Pfam" id="PF16353">
    <property type="entry name" value="LacZ_4"/>
    <property type="match status" value="1"/>
</dbReference>
<dbReference type="Pfam" id="PF02837">
    <property type="entry name" value="Glyco_hydro_2_N"/>
    <property type="match status" value="1"/>
</dbReference>
<dbReference type="InterPro" id="IPR006102">
    <property type="entry name" value="Ig-like_GH2"/>
</dbReference>
<dbReference type="EMBL" id="CP001348">
    <property type="protein sequence ID" value="ACL75375.1"/>
    <property type="molecule type" value="Genomic_DNA"/>
</dbReference>
<dbReference type="InterPro" id="IPR004199">
    <property type="entry name" value="B-gal_small/dom_5"/>
</dbReference>
<sequence length="1033" mass="118738">MSREWENQYITQINRYPMHSPYGAYESVEQAMSCNRWTSKYVKSLSGIWKFKLAQNPQQAPENFYALNYDVSDWDDIPVPSNWELHGYGKPVYTNIIYPFKREGVGSHYEIEVAEGQVELNAPLVPEKNLTGCYRTDFEVPDYFEGKDVFIEFGGVESCFYLWVNGTEIGFSKDSKLDASFDITHAVHSGKNELAVKVLQYCDASYLEDQDYWHLSGIYRDVRIYAKNKQRLLDYKVETLFKDNNFKEAELRVMLQPNNRVRGYGESYVRLSLYNAENELVTAFQSQPYAKCGVYLESKFTAFPSAFVKNPHLWSAEEPYLYTLVLETVDKNGCVTDIESTKVGFRKVEIGRDGVFYLNGRRLLVRGVNLHEFCPETGRYVSMEYMRQQILSMKQMNFNAVRTSHYPHASEWYELCDQLGIYVVDEANLETHGFGGQLSSSAEWTAAYLERATRMVLRDKNHPSIIIWSLGNESGAGANHAAMYGWIKEYDKTRYVQYESCNPESNITDIICAMYPAKDWVEQKMAEHDDLRPFIMCEYAYAKSNSNGNFKLYWDLVEKYPRFQGGFIWDFQDKALVKQQENGTSRYVYAGAFNEEVVDPIEDMCLNGVVLPDLDWKPAAFEIRNCQAPVTIFHDGSTYPEAGDYKIKNNYMFKDLSHLYLTWELLCDGKIVDRGVIKQYFTAPGQSDILEYALKPEKISGEAFVNITVSLNEDVPYAKKGHVIYAYQIPLQESVLKMQKVCINHNKLTMHETAGEILILGENTEVRFDKESCIFTKAVFNGIESFWGGRDNFYRASTGIDEGCRNPGGNYSTDWKDWGLNDLKIKDIKVDTAVSESQIFIFTNVSYNDDKLIVSTQYRIGSRGMEVDKTVINNCPGETIPRIGFSLMLPEDKQQITWYGRGPWENYADRKEAALIGCYSSTVPEQYTHYVKPVECGGKEDVRYIIVQDKGGHGLRVSGTVPFHFDIHDYSVEACDNAMYEHELIKDKYVHLNIDHLHAGLGGDNGWSKNIHTEYRIGKGCYHYQILIEVVDN</sequence>
<dbReference type="GO" id="GO:0030246">
    <property type="term" value="F:carbohydrate binding"/>
    <property type="evidence" value="ECO:0007669"/>
    <property type="project" value="InterPro"/>
</dbReference>
<comment type="similarity">
    <text evidence="2 8">Belongs to the glycosyl hydrolase 2 family.</text>
</comment>
<organism evidence="10 11">
    <name type="scientific">Ruminiclostridium cellulolyticum (strain ATCC 35319 / DSM 5812 / JCM 6584 / H10)</name>
    <name type="common">Clostridium cellulolyticum</name>
    <dbReference type="NCBI Taxonomy" id="394503"/>
    <lineage>
        <taxon>Bacteria</taxon>
        <taxon>Bacillati</taxon>
        <taxon>Bacillota</taxon>
        <taxon>Clostridia</taxon>
        <taxon>Eubacteriales</taxon>
        <taxon>Oscillospiraceae</taxon>
        <taxon>Ruminiclostridium</taxon>
    </lineage>
</organism>
<keyword evidence="5 8" id="KW-0378">Hydrolase</keyword>
<dbReference type="InterPro" id="IPR032312">
    <property type="entry name" value="LacZ_4"/>
</dbReference>
<dbReference type="InterPro" id="IPR006104">
    <property type="entry name" value="Glyco_hydro_2_N"/>
</dbReference>
<proteinExistence type="inferred from homology"/>
<dbReference type="EC" id="3.2.1.23" evidence="3 8"/>
<dbReference type="InterPro" id="IPR013783">
    <property type="entry name" value="Ig-like_fold"/>
</dbReference>
<dbReference type="SUPFAM" id="SSF74650">
    <property type="entry name" value="Galactose mutarotase-like"/>
    <property type="match status" value="1"/>
</dbReference>
<reference evidence="10 11" key="1">
    <citation type="submission" date="2009-01" db="EMBL/GenBank/DDBJ databases">
        <title>Complete sequence of Clostridium cellulolyticum H10.</title>
        <authorList>
            <consortium name="US DOE Joint Genome Institute"/>
            <person name="Lucas S."/>
            <person name="Copeland A."/>
            <person name="Lapidus A."/>
            <person name="Glavina del Rio T."/>
            <person name="Dalin E."/>
            <person name="Tice H."/>
            <person name="Bruce D."/>
            <person name="Goodwin L."/>
            <person name="Pitluck S."/>
            <person name="Chertkov O."/>
            <person name="Saunders E."/>
            <person name="Brettin T."/>
            <person name="Detter J.C."/>
            <person name="Han C."/>
            <person name="Larimer F."/>
            <person name="Land M."/>
            <person name="Hauser L."/>
            <person name="Kyrpides N."/>
            <person name="Ivanova N."/>
            <person name="Zhou J."/>
            <person name="Richardson P."/>
        </authorList>
    </citation>
    <scope>NUCLEOTIDE SEQUENCE [LARGE SCALE GENOMIC DNA]</scope>
    <source>
        <strain evidence="11">ATCC 35319 / DSM 5812 / JCM 6584 / H10</strain>
    </source>
</reference>
<dbReference type="Pfam" id="PF02836">
    <property type="entry name" value="Glyco_hydro_2_C"/>
    <property type="match status" value="1"/>
</dbReference>
<dbReference type="InterPro" id="IPR006101">
    <property type="entry name" value="Glyco_hydro_2"/>
</dbReference>
<evidence type="ECO:0000256" key="8">
    <source>
        <dbReference type="RuleBase" id="RU361154"/>
    </source>
</evidence>
<dbReference type="PANTHER" id="PTHR46323:SF2">
    <property type="entry name" value="BETA-GALACTOSIDASE"/>
    <property type="match status" value="1"/>
</dbReference>
<dbReference type="InterPro" id="IPR014718">
    <property type="entry name" value="GH-type_carb-bd"/>
</dbReference>
<dbReference type="KEGG" id="cce:Ccel_1013"/>
<evidence type="ECO:0000256" key="4">
    <source>
        <dbReference type="ARBA" id="ARBA00013303"/>
    </source>
</evidence>
<dbReference type="PANTHER" id="PTHR46323">
    <property type="entry name" value="BETA-GALACTOSIDASE"/>
    <property type="match status" value="1"/>
</dbReference>
<dbReference type="PRINTS" id="PR00132">
    <property type="entry name" value="GLHYDRLASE2"/>
</dbReference>